<keyword evidence="4 6" id="KW-1133">Transmembrane helix</keyword>
<proteinExistence type="predicted"/>
<dbReference type="PANTHER" id="PTHR39087">
    <property type="entry name" value="UPF0104 MEMBRANE PROTEIN MJ1595"/>
    <property type="match status" value="1"/>
</dbReference>
<keyword evidence="8" id="KW-1185">Reference proteome</keyword>
<evidence type="ECO:0000256" key="6">
    <source>
        <dbReference type="SAM" id="Phobius"/>
    </source>
</evidence>
<evidence type="ECO:0000256" key="3">
    <source>
        <dbReference type="ARBA" id="ARBA00022692"/>
    </source>
</evidence>
<feature type="transmembrane region" description="Helical" evidence="6">
    <location>
        <begin position="288"/>
        <end position="309"/>
    </location>
</feature>
<dbReference type="STRING" id="587636.SAMN05216199_2689"/>
<dbReference type="GO" id="GO:0005886">
    <property type="term" value="C:plasma membrane"/>
    <property type="evidence" value="ECO:0007669"/>
    <property type="project" value="UniProtKB-SubCell"/>
</dbReference>
<feature type="transmembrane region" description="Helical" evidence="6">
    <location>
        <begin position="62"/>
        <end position="83"/>
    </location>
</feature>
<feature type="transmembrane region" description="Helical" evidence="6">
    <location>
        <begin position="95"/>
        <end position="122"/>
    </location>
</feature>
<keyword evidence="3 6" id="KW-0812">Transmembrane</keyword>
<keyword evidence="5 6" id="KW-0472">Membrane</keyword>
<evidence type="ECO:0000256" key="4">
    <source>
        <dbReference type="ARBA" id="ARBA00022989"/>
    </source>
</evidence>
<name>A0A1H9W052_9MICO</name>
<keyword evidence="2" id="KW-1003">Cell membrane</keyword>
<organism evidence="7 8">
    <name type="scientific">Pedococcus cremeus</name>
    <dbReference type="NCBI Taxonomy" id="587636"/>
    <lineage>
        <taxon>Bacteria</taxon>
        <taxon>Bacillati</taxon>
        <taxon>Actinomycetota</taxon>
        <taxon>Actinomycetes</taxon>
        <taxon>Micrococcales</taxon>
        <taxon>Intrasporangiaceae</taxon>
        <taxon>Pedococcus</taxon>
    </lineage>
</organism>
<dbReference type="AlphaFoldDB" id="A0A1H9W052"/>
<evidence type="ECO:0000256" key="5">
    <source>
        <dbReference type="ARBA" id="ARBA00023136"/>
    </source>
</evidence>
<evidence type="ECO:0000256" key="2">
    <source>
        <dbReference type="ARBA" id="ARBA00022475"/>
    </source>
</evidence>
<evidence type="ECO:0000256" key="1">
    <source>
        <dbReference type="ARBA" id="ARBA00004651"/>
    </source>
</evidence>
<dbReference type="EMBL" id="FOHB01000004">
    <property type="protein sequence ID" value="SES27326.1"/>
    <property type="molecule type" value="Genomic_DNA"/>
</dbReference>
<protein>
    <submittedName>
        <fullName evidence="7">Uncharacterized membrane protein YbhN, UPF0104 family</fullName>
    </submittedName>
</protein>
<feature type="transmembrane region" description="Helical" evidence="6">
    <location>
        <begin position="321"/>
        <end position="344"/>
    </location>
</feature>
<dbReference type="OrthoDB" id="5182677at2"/>
<dbReference type="Pfam" id="PF03706">
    <property type="entry name" value="LPG_synthase_TM"/>
    <property type="match status" value="1"/>
</dbReference>
<feature type="transmembrane region" description="Helical" evidence="6">
    <location>
        <begin position="173"/>
        <end position="192"/>
    </location>
</feature>
<gene>
    <name evidence="7" type="ORF">SAMN05216199_2689</name>
</gene>
<sequence>MSRGLRVRRLEGMHTAAPPLSRFVKGVLSLGVAAAALVWALPRAGGVGWQEIGTAVAALGPWQLILLAVVWLAGLWVHTLALTAAMPGLSSARALFLNLTGSSVSNLLPFGGAAGTVANWTMSRSWGFSSVSFARWALLTNVWDTLAKLVLPGVALCWLAFAGIDGGGVLSQAALVGGGLLLLAVLGVRGLMAGDRGARALGGVADRVVRALGRPLPQSGGYAAWAVRVRRDSADLLTTAWGRLTVGKIAYALFQALLLWLCLALIGTAPGLPVVFAAFAVERILSMAVVTPGATGLVEVGMTGLLVALGAEPVTSAAGVVVYRAITVGLEIPVGGAGLLWWWATRRPGRSGQRQEEAAELVDVERPLRVGGRQALAHVEGDDVEAGSSERPVHGRELGDDVGAVAALLDHPHHAAELALGTLEPVQH</sequence>
<dbReference type="Proteomes" id="UP000199019">
    <property type="component" value="Unassembled WGS sequence"/>
</dbReference>
<accession>A0A1H9W052</accession>
<evidence type="ECO:0000313" key="8">
    <source>
        <dbReference type="Proteomes" id="UP000199019"/>
    </source>
</evidence>
<dbReference type="PANTHER" id="PTHR39087:SF2">
    <property type="entry name" value="UPF0104 MEMBRANE PROTEIN MJ1595"/>
    <property type="match status" value="1"/>
</dbReference>
<feature type="transmembrane region" description="Helical" evidence="6">
    <location>
        <begin position="142"/>
        <end position="161"/>
    </location>
</feature>
<evidence type="ECO:0000313" key="7">
    <source>
        <dbReference type="EMBL" id="SES27326.1"/>
    </source>
</evidence>
<dbReference type="InterPro" id="IPR022791">
    <property type="entry name" value="L-PG_synthase/AglD"/>
</dbReference>
<feature type="transmembrane region" description="Helical" evidence="6">
    <location>
        <begin position="257"/>
        <end position="281"/>
    </location>
</feature>
<reference evidence="8" key="1">
    <citation type="submission" date="2016-10" db="EMBL/GenBank/DDBJ databases">
        <authorList>
            <person name="Varghese N."/>
            <person name="Submissions S."/>
        </authorList>
    </citation>
    <scope>NUCLEOTIDE SEQUENCE [LARGE SCALE GENOMIC DNA]</scope>
    <source>
        <strain evidence="8">CGMCC 1.6963</strain>
    </source>
</reference>
<comment type="subcellular location">
    <subcellularLocation>
        <location evidence="1">Cell membrane</location>
        <topology evidence="1">Multi-pass membrane protein</topology>
    </subcellularLocation>
</comment>
<feature type="transmembrane region" description="Helical" evidence="6">
    <location>
        <begin position="23"/>
        <end position="42"/>
    </location>
</feature>